<dbReference type="EMBL" id="CAJVQC010125519">
    <property type="protein sequence ID" value="CAG8840028.1"/>
    <property type="molecule type" value="Genomic_DNA"/>
</dbReference>
<sequence length="173" mass="18820">FTKKRQHPEIGAATGDILPIEVAYYPRKEGEPEFTGNLGDIMKESCTVALDYIRANCEKFGIDPKKFSQNKIRIHAVEGAVPKEGPSAGIALTSAIISALTKQAISTEVGMTGEITLHGHVEAIGGLKEKAIAAHRSGLKTIIIPKANEKDIDDIPEEVRQNLEIITVDEYEK</sequence>
<gene>
    <name evidence="1" type="ORF">RPERSI_LOCUS31268</name>
</gene>
<reference evidence="1" key="1">
    <citation type="submission" date="2021-06" db="EMBL/GenBank/DDBJ databases">
        <authorList>
            <person name="Kallberg Y."/>
            <person name="Tangrot J."/>
            <person name="Rosling A."/>
        </authorList>
    </citation>
    <scope>NUCLEOTIDE SEQUENCE</scope>
    <source>
        <strain evidence="1">MA461A</strain>
    </source>
</reference>
<protein>
    <submittedName>
        <fullName evidence="1">14653_t:CDS:1</fullName>
    </submittedName>
</protein>
<dbReference type="Proteomes" id="UP000789920">
    <property type="component" value="Unassembled WGS sequence"/>
</dbReference>
<keyword evidence="2" id="KW-1185">Reference proteome</keyword>
<name>A0ACA9SIK4_9GLOM</name>
<feature type="non-terminal residue" evidence="1">
    <location>
        <position position="1"/>
    </location>
</feature>
<organism evidence="1 2">
    <name type="scientific">Racocetra persica</name>
    <dbReference type="NCBI Taxonomy" id="160502"/>
    <lineage>
        <taxon>Eukaryota</taxon>
        <taxon>Fungi</taxon>
        <taxon>Fungi incertae sedis</taxon>
        <taxon>Mucoromycota</taxon>
        <taxon>Glomeromycotina</taxon>
        <taxon>Glomeromycetes</taxon>
        <taxon>Diversisporales</taxon>
        <taxon>Gigasporaceae</taxon>
        <taxon>Racocetra</taxon>
    </lineage>
</organism>
<feature type="non-terminal residue" evidence="1">
    <location>
        <position position="173"/>
    </location>
</feature>
<comment type="caution">
    <text evidence="1">The sequence shown here is derived from an EMBL/GenBank/DDBJ whole genome shotgun (WGS) entry which is preliminary data.</text>
</comment>
<evidence type="ECO:0000313" key="2">
    <source>
        <dbReference type="Proteomes" id="UP000789920"/>
    </source>
</evidence>
<accession>A0ACA9SIK4</accession>
<proteinExistence type="predicted"/>
<evidence type="ECO:0000313" key="1">
    <source>
        <dbReference type="EMBL" id="CAG8840028.1"/>
    </source>
</evidence>